<dbReference type="VEuPathDB" id="FungiDB:PV09_01108"/>
<sequence>MCIAIVTNSHPEYPLILLSNRDEFLQRPTAVADWWEEPHSYVLGGRDMHRAERGTWLGITKQGRIACLTNFREEGQAIIEGRRSRGAVVNSFLKTPADSTESPKDAAHKLISEGVDGIGGFSLLFGRLHGENNEKVQERGLAIVSNRSLQPEDVTWILQTPNETHALSNSHFEDKSWPKVQDAERLVKQGVQEAVALKEGKSDMINRFLDILSRDTLPRQKVGEEFEIYLRQLRHSIFIPAIGDVNLVNRKNSDQVAAANGTPTGVAKLNPTGGVYGTQKQSVMLVDRQGSVTFFERTLYDQLGHPIAKGDADRIFEFKIEGW</sequence>
<dbReference type="GO" id="GO:0007030">
    <property type="term" value="P:Golgi organization"/>
    <property type="evidence" value="ECO:0007669"/>
    <property type="project" value="TreeGrafter"/>
</dbReference>
<dbReference type="PANTHER" id="PTHR17985:SF8">
    <property type="entry name" value="TRANSPORT AND GOLGI ORGANIZATION PROTEIN 2 HOMOLOG"/>
    <property type="match status" value="1"/>
</dbReference>
<dbReference type="GO" id="GO:0009306">
    <property type="term" value="P:protein secretion"/>
    <property type="evidence" value="ECO:0007669"/>
    <property type="project" value="TreeGrafter"/>
</dbReference>
<dbReference type="HOGENOM" id="CLU_047037_0_2_1"/>
<evidence type="ECO:0000313" key="1">
    <source>
        <dbReference type="EMBL" id="KIW08177.1"/>
    </source>
</evidence>
<dbReference type="GO" id="GO:0005794">
    <property type="term" value="C:Golgi apparatus"/>
    <property type="evidence" value="ECO:0007669"/>
    <property type="project" value="TreeGrafter"/>
</dbReference>
<accession>A0A0D1Z5B8</accession>
<evidence type="ECO:0000313" key="2">
    <source>
        <dbReference type="Proteomes" id="UP000053259"/>
    </source>
</evidence>
<evidence type="ECO:0008006" key="3">
    <source>
        <dbReference type="Google" id="ProtNLM"/>
    </source>
</evidence>
<dbReference type="InParanoid" id="A0A0D1Z5B8"/>
<dbReference type="Pfam" id="PF05742">
    <property type="entry name" value="TANGO2"/>
    <property type="match status" value="1"/>
</dbReference>
<name>A0A0D1Z5B8_9PEZI</name>
<proteinExistence type="predicted"/>
<dbReference type="AlphaFoldDB" id="A0A0D1Z5B8"/>
<dbReference type="OrthoDB" id="191601at2759"/>
<gene>
    <name evidence="1" type="ORF">PV09_01108</name>
</gene>
<dbReference type="FunCoup" id="A0A0D1Z5B8">
    <property type="interactions" value="372"/>
</dbReference>
<protein>
    <recommendedName>
        <fullName evidence="3">DUF833-domain-containing protein</fullName>
    </recommendedName>
</protein>
<keyword evidence="2" id="KW-1185">Reference proteome</keyword>
<dbReference type="InterPro" id="IPR008551">
    <property type="entry name" value="TANGO2"/>
</dbReference>
<dbReference type="Proteomes" id="UP000053259">
    <property type="component" value="Unassembled WGS sequence"/>
</dbReference>
<dbReference type="PANTHER" id="PTHR17985">
    <property type="entry name" value="SER/THR-RICH PROTEIN T10 IN DGCR REGION"/>
    <property type="match status" value="1"/>
</dbReference>
<dbReference type="EMBL" id="KN847531">
    <property type="protein sequence ID" value="KIW08177.1"/>
    <property type="molecule type" value="Genomic_DNA"/>
</dbReference>
<dbReference type="GeneID" id="27309081"/>
<reference evidence="1 2" key="1">
    <citation type="submission" date="2015-01" db="EMBL/GenBank/DDBJ databases">
        <title>The Genome Sequence of Ochroconis gallopava CBS43764.</title>
        <authorList>
            <consortium name="The Broad Institute Genomics Platform"/>
            <person name="Cuomo C."/>
            <person name="de Hoog S."/>
            <person name="Gorbushina A."/>
            <person name="Stielow B."/>
            <person name="Teixiera M."/>
            <person name="Abouelleil A."/>
            <person name="Chapman S.B."/>
            <person name="Priest M."/>
            <person name="Young S.K."/>
            <person name="Wortman J."/>
            <person name="Nusbaum C."/>
            <person name="Birren B."/>
        </authorList>
    </citation>
    <scope>NUCLEOTIDE SEQUENCE [LARGE SCALE GENOMIC DNA]</scope>
    <source>
        <strain evidence="1 2">CBS 43764</strain>
    </source>
</reference>
<organism evidence="1 2">
    <name type="scientific">Verruconis gallopava</name>
    <dbReference type="NCBI Taxonomy" id="253628"/>
    <lineage>
        <taxon>Eukaryota</taxon>
        <taxon>Fungi</taxon>
        <taxon>Dikarya</taxon>
        <taxon>Ascomycota</taxon>
        <taxon>Pezizomycotina</taxon>
        <taxon>Dothideomycetes</taxon>
        <taxon>Pleosporomycetidae</taxon>
        <taxon>Venturiales</taxon>
        <taxon>Sympoventuriaceae</taxon>
        <taxon>Verruconis</taxon>
    </lineage>
</organism>
<dbReference type="RefSeq" id="XP_016218046.1">
    <property type="nucleotide sequence ID" value="XM_016353951.1"/>
</dbReference>